<evidence type="ECO:0000256" key="4">
    <source>
        <dbReference type="SAM" id="MobiDB-lite"/>
    </source>
</evidence>
<sequence length="760" mass="86627">MGITARIIQNYFNISERFSDRIAINQEEYMWNFNNCSKSLDAYQRLQETQSKLHEFLSSDTTSSVQPDGGGAHDLPQRQRYSIQQAESQGRRLVDQAELQTQVERRFSKKSETRYVTEVQFVPDHLEDTEYRYSSRKVPYCEDIALIERFCEGALLGGSNSNTVDFYKNKLISISDYLQRQHMPAINARLFSDSLESDLKQYAFQNNRSDTLAIIGHLRRIESNKHGVSAILPFKTKSTDLDEWLIDQVFSDENQTTSSYRSTLRALSHWLAAQEKPGLCDPDYLHSHELTGDVLKFSCLLGRHQCSAALQHMRNYDLGSKVRLKKQRDTRNIPDEDQTLISHYQKIANDALVIKNSKAGKKTNRDPHGRTSVDKYASVLRSFSAWLKEEGKGSLSTLLHDPELDTYRDLWTHNKSSSNAKTVVTLLMKLREIFPPFSVEAVQEPSHSSFTLPNSEWSGWGWNPDTPQYPPQSPASTFNGLSSLSDYGREFDLNTPQQEQPWSTYGDYGTQATMEHSALPPMSPERIDVDNLPFPQDVEDPELPQVTETSWLIDGHLHAYTNDLARRLQEESNAHLLHFADSQIVTMLNSEDEAQRNVALRRLVGDAVNPAPPIAFMPINRDNVHWSLLVVDRRDNHSPAAYHYDSMGTPHPHQHWHAQMAAWRLGLDASQVYKMPTAIQPDGYSCGDHVLTGIEVLAHRVIDGMFDYAGGKDLSDIKPDRDFIRDRLAPADQAPAESSVRSVPEPPVEQKKKKSKWWKL</sequence>
<dbReference type="GO" id="GO:0000338">
    <property type="term" value="P:protein deneddylation"/>
    <property type="evidence" value="ECO:0007669"/>
    <property type="project" value="TreeGrafter"/>
</dbReference>
<evidence type="ECO:0000313" key="7">
    <source>
        <dbReference type="Proteomes" id="UP000050381"/>
    </source>
</evidence>
<dbReference type="SUPFAM" id="SSF54001">
    <property type="entry name" value="Cysteine proteinases"/>
    <property type="match status" value="1"/>
</dbReference>
<organism evidence="6 7">
    <name type="scientific">Pseudomonas syringae pv. castaneae</name>
    <dbReference type="NCBI Taxonomy" id="264450"/>
    <lineage>
        <taxon>Bacteria</taxon>
        <taxon>Pseudomonadati</taxon>
        <taxon>Pseudomonadota</taxon>
        <taxon>Gammaproteobacteria</taxon>
        <taxon>Pseudomonadales</taxon>
        <taxon>Pseudomonadaceae</taxon>
        <taxon>Pseudomonas</taxon>
        <taxon>Pseudomonas syringae</taxon>
    </lineage>
</organism>
<dbReference type="GO" id="GO:0008234">
    <property type="term" value="F:cysteine-type peptidase activity"/>
    <property type="evidence" value="ECO:0007669"/>
    <property type="project" value="UniProtKB-KW"/>
</dbReference>
<dbReference type="RefSeq" id="WP_202595814.1">
    <property type="nucleotide sequence ID" value="NZ_LIIH01000191.1"/>
</dbReference>
<dbReference type="EMBL" id="LJQD01000019">
    <property type="protein sequence ID" value="KPX00282.1"/>
    <property type="molecule type" value="Genomic_DNA"/>
</dbReference>
<evidence type="ECO:0000256" key="1">
    <source>
        <dbReference type="ARBA" id="ARBA00022670"/>
    </source>
</evidence>
<dbReference type="InterPro" id="IPR003653">
    <property type="entry name" value="Peptidase_C48_C"/>
</dbReference>
<name>A0A0P9NSQ5_PSESX</name>
<keyword evidence="3" id="KW-0788">Thiol protease</keyword>
<evidence type="ECO:0000259" key="5">
    <source>
        <dbReference type="PROSITE" id="PS50600"/>
    </source>
</evidence>
<evidence type="ECO:0000256" key="2">
    <source>
        <dbReference type="ARBA" id="ARBA00022801"/>
    </source>
</evidence>
<dbReference type="InterPro" id="IPR044613">
    <property type="entry name" value="Nep1/2-like"/>
</dbReference>
<dbReference type="AlphaFoldDB" id="A0A0P9NSQ5"/>
<dbReference type="PROSITE" id="PS50600">
    <property type="entry name" value="ULP_PROTEASE"/>
    <property type="match status" value="1"/>
</dbReference>
<feature type="domain" description="Ubiquitin-like protease family profile" evidence="5">
    <location>
        <begin position="536"/>
        <end position="697"/>
    </location>
</feature>
<proteinExistence type="predicted"/>
<accession>A0A0P9NSQ5</accession>
<dbReference type="PANTHER" id="PTHR46468">
    <property type="entry name" value="SENTRIN-SPECIFIC PROTEASE 8"/>
    <property type="match status" value="1"/>
</dbReference>
<comment type="caution">
    <text evidence="6">The sequence shown here is derived from an EMBL/GenBank/DDBJ whole genome shotgun (WGS) entry which is preliminary data.</text>
</comment>
<keyword evidence="1" id="KW-0645">Protease</keyword>
<dbReference type="PATRIC" id="fig|264450.4.peg.5141"/>
<dbReference type="Gene3D" id="3.40.395.10">
    <property type="entry name" value="Adenoviral Proteinase, Chain A"/>
    <property type="match status" value="1"/>
</dbReference>
<dbReference type="InterPro" id="IPR038765">
    <property type="entry name" value="Papain-like_cys_pep_sf"/>
</dbReference>
<dbReference type="Pfam" id="PF02902">
    <property type="entry name" value="Peptidase_C48"/>
    <property type="match status" value="1"/>
</dbReference>
<dbReference type="GO" id="GO:0019784">
    <property type="term" value="F:deNEDDylase activity"/>
    <property type="evidence" value="ECO:0007669"/>
    <property type="project" value="InterPro"/>
</dbReference>
<gene>
    <name evidence="6" type="ORF">ALO79_04299</name>
</gene>
<dbReference type="Proteomes" id="UP000050381">
    <property type="component" value="Unassembled WGS sequence"/>
</dbReference>
<feature type="region of interest" description="Disordered" evidence="4">
    <location>
        <begin position="57"/>
        <end position="77"/>
    </location>
</feature>
<protein>
    <submittedName>
        <fullName evidence="6">Putative peptidase</fullName>
    </submittedName>
</protein>
<keyword evidence="2" id="KW-0378">Hydrolase</keyword>
<dbReference type="GO" id="GO:0006508">
    <property type="term" value="P:proteolysis"/>
    <property type="evidence" value="ECO:0007669"/>
    <property type="project" value="UniProtKB-KW"/>
</dbReference>
<reference evidence="6 7" key="1">
    <citation type="submission" date="2015-09" db="EMBL/GenBank/DDBJ databases">
        <title>Genome announcement of multiple Pseudomonas syringae strains.</title>
        <authorList>
            <person name="Thakur S."/>
            <person name="Wang P.W."/>
            <person name="Gong Y."/>
            <person name="Weir B.S."/>
            <person name="Guttman D.S."/>
        </authorList>
    </citation>
    <scope>NUCLEOTIDE SEQUENCE [LARGE SCALE GENOMIC DNA]</scope>
    <source>
        <strain evidence="6 7">ICMP9419</strain>
    </source>
</reference>
<feature type="region of interest" description="Disordered" evidence="4">
    <location>
        <begin position="725"/>
        <end position="760"/>
    </location>
</feature>
<evidence type="ECO:0000256" key="3">
    <source>
        <dbReference type="ARBA" id="ARBA00022807"/>
    </source>
</evidence>
<dbReference type="PANTHER" id="PTHR46468:SF1">
    <property type="entry name" value="SENTRIN-SPECIFIC PROTEASE 8"/>
    <property type="match status" value="1"/>
</dbReference>
<feature type="compositionally biased region" description="Basic residues" evidence="4">
    <location>
        <begin position="751"/>
        <end position="760"/>
    </location>
</feature>
<evidence type="ECO:0000313" key="6">
    <source>
        <dbReference type="EMBL" id="KPX00282.1"/>
    </source>
</evidence>